<organism evidence="2">
    <name type="scientific">marine sediment metagenome</name>
    <dbReference type="NCBI Taxonomy" id="412755"/>
    <lineage>
        <taxon>unclassified sequences</taxon>
        <taxon>metagenomes</taxon>
        <taxon>ecological metagenomes</taxon>
    </lineage>
</organism>
<dbReference type="InterPro" id="IPR007197">
    <property type="entry name" value="rSAM"/>
</dbReference>
<dbReference type="GO" id="GO:0051536">
    <property type="term" value="F:iron-sulfur cluster binding"/>
    <property type="evidence" value="ECO:0007669"/>
    <property type="project" value="InterPro"/>
</dbReference>
<dbReference type="SUPFAM" id="SSF102114">
    <property type="entry name" value="Radical SAM enzymes"/>
    <property type="match status" value="1"/>
</dbReference>
<comment type="caution">
    <text evidence="2">The sequence shown here is derived from an EMBL/GenBank/DDBJ whole genome shotgun (WGS) entry which is preliminary data.</text>
</comment>
<keyword evidence="1" id="KW-0812">Transmembrane</keyword>
<name>X1K2B6_9ZZZZ</name>
<dbReference type="GO" id="GO:0003824">
    <property type="term" value="F:catalytic activity"/>
    <property type="evidence" value="ECO:0007669"/>
    <property type="project" value="InterPro"/>
</dbReference>
<feature type="transmembrane region" description="Helical" evidence="1">
    <location>
        <begin position="6"/>
        <end position="25"/>
    </location>
</feature>
<dbReference type="InterPro" id="IPR058240">
    <property type="entry name" value="rSAM_sf"/>
</dbReference>
<protein>
    <submittedName>
        <fullName evidence="2">Uncharacterized protein</fullName>
    </submittedName>
</protein>
<reference evidence="2" key="1">
    <citation type="journal article" date="2014" name="Front. Microbiol.">
        <title>High frequency of phylogenetically diverse reductive dehalogenase-homologous genes in deep subseafloor sedimentary metagenomes.</title>
        <authorList>
            <person name="Kawai M."/>
            <person name="Futagami T."/>
            <person name="Toyoda A."/>
            <person name="Takaki Y."/>
            <person name="Nishi S."/>
            <person name="Hori S."/>
            <person name="Arai W."/>
            <person name="Tsubouchi T."/>
            <person name="Morono Y."/>
            <person name="Uchiyama I."/>
            <person name="Ito T."/>
            <person name="Fujiyama A."/>
            <person name="Inagaki F."/>
            <person name="Takami H."/>
        </authorList>
    </citation>
    <scope>NUCLEOTIDE SEQUENCE</scope>
    <source>
        <strain evidence="2">Expedition CK06-06</strain>
    </source>
</reference>
<evidence type="ECO:0000313" key="2">
    <source>
        <dbReference type="EMBL" id="GAH84414.1"/>
    </source>
</evidence>
<keyword evidence="1" id="KW-0472">Membrane</keyword>
<dbReference type="EMBL" id="BARU01042391">
    <property type="protein sequence ID" value="GAH84414.1"/>
    <property type="molecule type" value="Genomic_DNA"/>
</dbReference>
<feature type="non-terminal residue" evidence="2">
    <location>
        <position position="164"/>
    </location>
</feature>
<keyword evidence="1" id="KW-1133">Transmembrane helix</keyword>
<dbReference type="SFLD" id="SFLDS00029">
    <property type="entry name" value="Radical_SAM"/>
    <property type="match status" value="1"/>
</dbReference>
<evidence type="ECO:0000256" key="1">
    <source>
        <dbReference type="SAM" id="Phobius"/>
    </source>
</evidence>
<dbReference type="AlphaFoldDB" id="X1K2B6"/>
<gene>
    <name evidence="2" type="ORF">S03H2_65144</name>
</gene>
<accession>X1K2B6</accession>
<proteinExistence type="predicted"/>
<sequence length="164" mass="19194">MANWIGFNGLVLFGVSGMKILRVFLRRTSQTPIDDYVRIGKPDLFRPKDIDEVHISVLFTWDKKEALRLQKDYLQYYSKVLVGGPAFTNNNYYPRFYPGRYIKKGITITTRGCNNNCPWCLVPEIEGRFEEINIEMGNIIQDNNILLANKNHLRKVFQMLRDQT</sequence>